<protein>
    <submittedName>
        <fullName evidence="1">Uncharacterized protein</fullName>
    </submittedName>
</protein>
<sequence length="51" mass="5427">QTSINSGGGSVGPRRLGAVTLRRLRRQSPNMTIQHATLQPGMAVFILVLGL</sequence>
<organism evidence="1 2">
    <name type="scientific">Pleurodeles waltl</name>
    <name type="common">Iberian ribbed newt</name>
    <dbReference type="NCBI Taxonomy" id="8319"/>
    <lineage>
        <taxon>Eukaryota</taxon>
        <taxon>Metazoa</taxon>
        <taxon>Chordata</taxon>
        <taxon>Craniata</taxon>
        <taxon>Vertebrata</taxon>
        <taxon>Euteleostomi</taxon>
        <taxon>Amphibia</taxon>
        <taxon>Batrachia</taxon>
        <taxon>Caudata</taxon>
        <taxon>Salamandroidea</taxon>
        <taxon>Salamandridae</taxon>
        <taxon>Pleurodelinae</taxon>
        <taxon>Pleurodeles</taxon>
    </lineage>
</organism>
<dbReference type="AlphaFoldDB" id="A0AAV7R5R4"/>
<accession>A0AAV7R5R4</accession>
<keyword evidence="2" id="KW-1185">Reference proteome</keyword>
<feature type="non-terminal residue" evidence="1">
    <location>
        <position position="1"/>
    </location>
</feature>
<reference evidence="1" key="1">
    <citation type="journal article" date="2022" name="bioRxiv">
        <title>Sequencing and chromosome-scale assembly of the giantPleurodeles waltlgenome.</title>
        <authorList>
            <person name="Brown T."/>
            <person name="Elewa A."/>
            <person name="Iarovenko S."/>
            <person name="Subramanian E."/>
            <person name="Araus A.J."/>
            <person name="Petzold A."/>
            <person name="Susuki M."/>
            <person name="Suzuki K.-i.T."/>
            <person name="Hayashi T."/>
            <person name="Toyoda A."/>
            <person name="Oliveira C."/>
            <person name="Osipova E."/>
            <person name="Leigh N.D."/>
            <person name="Simon A."/>
            <person name="Yun M.H."/>
        </authorList>
    </citation>
    <scope>NUCLEOTIDE SEQUENCE</scope>
    <source>
        <strain evidence="1">20211129_DDA</strain>
        <tissue evidence="1">Liver</tissue>
    </source>
</reference>
<proteinExistence type="predicted"/>
<dbReference type="EMBL" id="JANPWB010000010">
    <property type="protein sequence ID" value="KAJ1146830.1"/>
    <property type="molecule type" value="Genomic_DNA"/>
</dbReference>
<gene>
    <name evidence="1" type="ORF">NDU88_013088</name>
</gene>
<name>A0AAV7R5R4_PLEWA</name>
<dbReference type="Proteomes" id="UP001066276">
    <property type="component" value="Chromosome 6"/>
</dbReference>
<evidence type="ECO:0000313" key="2">
    <source>
        <dbReference type="Proteomes" id="UP001066276"/>
    </source>
</evidence>
<feature type="non-terminal residue" evidence="1">
    <location>
        <position position="51"/>
    </location>
</feature>
<comment type="caution">
    <text evidence="1">The sequence shown here is derived from an EMBL/GenBank/DDBJ whole genome shotgun (WGS) entry which is preliminary data.</text>
</comment>
<evidence type="ECO:0000313" key="1">
    <source>
        <dbReference type="EMBL" id="KAJ1146830.1"/>
    </source>
</evidence>